<organism evidence="2">
    <name type="scientific">Lygus hesperus</name>
    <name type="common">Western plant bug</name>
    <dbReference type="NCBI Taxonomy" id="30085"/>
    <lineage>
        <taxon>Eukaryota</taxon>
        <taxon>Metazoa</taxon>
        <taxon>Ecdysozoa</taxon>
        <taxon>Arthropoda</taxon>
        <taxon>Hexapoda</taxon>
        <taxon>Insecta</taxon>
        <taxon>Pterygota</taxon>
        <taxon>Neoptera</taxon>
        <taxon>Paraneoptera</taxon>
        <taxon>Hemiptera</taxon>
        <taxon>Heteroptera</taxon>
        <taxon>Panheteroptera</taxon>
        <taxon>Cimicomorpha</taxon>
        <taxon>Miridae</taxon>
        <taxon>Mirini</taxon>
        <taxon>Lygus</taxon>
    </lineage>
</organism>
<sequence length="184" mass="20350">MKIIVINWQGRCGEIERSATRTYFGLLAHVVDTPPPQPTTPLLSSLNALLPFPKLLHVDTELEIQEDADEQAITRTVSSLLHPLLPLEKQYFATLFAARNDLSQLASKFTNTFAHSLVGSTLLSLILSVYIHLLQHPDAVVVKNSFVTVRSILPYIFLQKAYTVLLTLVHTLGTLFVSVATATS</sequence>
<dbReference type="AlphaFoldDB" id="A0A0A9X2B4"/>
<protein>
    <submittedName>
        <fullName evidence="2">Putative membrane protein YNL320W</fullName>
    </submittedName>
</protein>
<evidence type="ECO:0000256" key="1">
    <source>
        <dbReference type="SAM" id="Phobius"/>
    </source>
</evidence>
<dbReference type="EMBL" id="GDHC01007207">
    <property type="protein sequence ID" value="JAQ11422.1"/>
    <property type="molecule type" value="Transcribed_RNA"/>
</dbReference>
<feature type="transmembrane region" description="Helical" evidence="1">
    <location>
        <begin position="161"/>
        <end position="182"/>
    </location>
</feature>
<keyword evidence="1" id="KW-0812">Transmembrane</keyword>
<evidence type="ECO:0000313" key="2">
    <source>
        <dbReference type="EMBL" id="JAG13811.1"/>
    </source>
</evidence>
<evidence type="ECO:0000313" key="3">
    <source>
        <dbReference type="EMBL" id="JAQ11422.1"/>
    </source>
</evidence>
<reference evidence="3" key="3">
    <citation type="journal article" date="2016" name="Gigascience">
        <title>De novo construction of an expanded transcriptome assembly for the western tarnished plant bug, Lygus hesperus.</title>
        <authorList>
            <person name="Tassone E.E."/>
            <person name="Geib S.M."/>
            <person name="Hall B."/>
            <person name="Fabrick J.A."/>
            <person name="Brent C.S."/>
            <person name="Hull J.J."/>
        </authorList>
    </citation>
    <scope>NUCLEOTIDE SEQUENCE</scope>
</reference>
<gene>
    <name evidence="2" type="primary">YNL320W</name>
    <name evidence="2" type="ORF">CM83_100697</name>
    <name evidence="3" type="ORF">g.7677</name>
</gene>
<keyword evidence="1" id="KW-1133">Transmembrane helix</keyword>
<reference evidence="2" key="1">
    <citation type="journal article" date="2014" name="PLoS ONE">
        <title>Transcriptome-Based Identification of ABC Transporters in the Western Tarnished Plant Bug Lygus hesperus.</title>
        <authorList>
            <person name="Hull J.J."/>
            <person name="Chaney K."/>
            <person name="Geib S.M."/>
            <person name="Fabrick J.A."/>
            <person name="Brent C.S."/>
            <person name="Walsh D."/>
            <person name="Lavine L.C."/>
        </authorList>
    </citation>
    <scope>NUCLEOTIDE SEQUENCE</scope>
</reference>
<reference evidence="2" key="2">
    <citation type="submission" date="2014-07" db="EMBL/GenBank/DDBJ databases">
        <authorList>
            <person name="Hull J."/>
        </authorList>
    </citation>
    <scope>NUCLEOTIDE SEQUENCE</scope>
</reference>
<keyword evidence="1" id="KW-0472">Membrane</keyword>
<name>A0A0A9X2B4_LYGHE</name>
<dbReference type="EMBL" id="GBHO01029793">
    <property type="protein sequence ID" value="JAG13811.1"/>
    <property type="molecule type" value="Transcribed_RNA"/>
</dbReference>
<feature type="transmembrane region" description="Helical" evidence="1">
    <location>
        <begin position="113"/>
        <end position="133"/>
    </location>
</feature>
<accession>A0A0A9X2B4</accession>
<proteinExistence type="predicted"/>